<accession>A0A6A5SA15</accession>
<evidence type="ECO:0000313" key="2">
    <source>
        <dbReference type="EMBL" id="KAF1937415.1"/>
    </source>
</evidence>
<dbReference type="EMBL" id="ML976140">
    <property type="protein sequence ID" value="KAF1937415.1"/>
    <property type="molecule type" value="Genomic_DNA"/>
</dbReference>
<evidence type="ECO:0000313" key="3">
    <source>
        <dbReference type="Proteomes" id="UP000800038"/>
    </source>
</evidence>
<dbReference type="Proteomes" id="UP000800038">
    <property type="component" value="Unassembled WGS sequence"/>
</dbReference>
<organism evidence="2 3">
    <name type="scientific">Clathrospora elynae</name>
    <dbReference type="NCBI Taxonomy" id="706981"/>
    <lineage>
        <taxon>Eukaryota</taxon>
        <taxon>Fungi</taxon>
        <taxon>Dikarya</taxon>
        <taxon>Ascomycota</taxon>
        <taxon>Pezizomycotina</taxon>
        <taxon>Dothideomycetes</taxon>
        <taxon>Pleosporomycetidae</taxon>
        <taxon>Pleosporales</taxon>
        <taxon>Diademaceae</taxon>
        <taxon>Clathrospora</taxon>
    </lineage>
</organism>
<reference evidence="2" key="1">
    <citation type="journal article" date="2020" name="Stud. Mycol.">
        <title>101 Dothideomycetes genomes: a test case for predicting lifestyles and emergence of pathogens.</title>
        <authorList>
            <person name="Haridas S."/>
            <person name="Albert R."/>
            <person name="Binder M."/>
            <person name="Bloem J."/>
            <person name="Labutti K."/>
            <person name="Salamov A."/>
            <person name="Andreopoulos B."/>
            <person name="Baker S."/>
            <person name="Barry K."/>
            <person name="Bills G."/>
            <person name="Bluhm B."/>
            <person name="Cannon C."/>
            <person name="Castanera R."/>
            <person name="Culley D."/>
            <person name="Daum C."/>
            <person name="Ezra D."/>
            <person name="Gonzalez J."/>
            <person name="Henrissat B."/>
            <person name="Kuo A."/>
            <person name="Liang C."/>
            <person name="Lipzen A."/>
            <person name="Lutzoni F."/>
            <person name="Magnuson J."/>
            <person name="Mondo S."/>
            <person name="Nolan M."/>
            <person name="Ohm R."/>
            <person name="Pangilinan J."/>
            <person name="Park H.-J."/>
            <person name="Ramirez L."/>
            <person name="Alfaro M."/>
            <person name="Sun H."/>
            <person name="Tritt A."/>
            <person name="Yoshinaga Y."/>
            <person name="Zwiers L.-H."/>
            <person name="Turgeon B."/>
            <person name="Goodwin S."/>
            <person name="Spatafora J."/>
            <person name="Crous P."/>
            <person name="Grigoriev I."/>
        </authorList>
    </citation>
    <scope>NUCLEOTIDE SEQUENCE</scope>
    <source>
        <strain evidence="2">CBS 161.51</strain>
    </source>
</reference>
<keyword evidence="3" id="KW-1185">Reference proteome</keyword>
<protein>
    <submittedName>
        <fullName evidence="2">Uncharacterized protein</fullName>
    </submittedName>
</protein>
<proteinExistence type="predicted"/>
<dbReference type="AlphaFoldDB" id="A0A6A5SA15"/>
<feature type="transmembrane region" description="Helical" evidence="1">
    <location>
        <begin position="6"/>
        <end position="27"/>
    </location>
</feature>
<keyword evidence="1" id="KW-1133">Transmembrane helix</keyword>
<evidence type="ECO:0000256" key="1">
    <source>
        <dbReference type="SAM" id="Phobius"/>
    </source>
</evidence>
<keyword evidence="1" id="KW-0812">Transmembrane</keyword>
<keyword evidence="1" id="KW-0472">Membrane</keyword>
<name>A0A6A5SA15_9PLEO</name>
<sequence>MCKILANLVLQSLVMLMATIVMLAWATKRRWAHARHKQERTLLDDEAIAGAYKDKVEIEN</sequence>
<gene>
    <name evidence="2" type="ORF">EJ02DRAFT_458756</name>
</gene>